<evidence type="ECO:0000259" key="6">
    <source>
        <dbReference type="PROSITE" id="PS50929"/>
    </source>
</evidence>
<evidence type="ECO:0000313" key="7">
    <source>
        <dbReference type="EMBL" id="ACJ76279.1"/>
    </source>
</evidence>
<feature type="transmembrane region" description="Helical" evidence="5">
    <location>
        <begin position="243"/>
        <end position="262"/>
    </location>
</feature>
<dbReference type="InterPro" id="IPR011527">
    <property type="entry name" value="ABC1_TM_dom"/>
</dbReference>
<dbReference type="STRING" id="484019.THA_1848"/>
<dbReference type="HOGENOM" id="CLU_874169_0_0_0"/>
<comment type="subcellular location">
    <subcellularLocation>
        <location evidence="1">Cell membrane</location>
        <topology evidence="1">Multi-pass membrane protein</topology>
    </subcellularLocation>
</comment>
<evidence type="ECO:0000256" key="4">
    <source>
        <dbReference type="ARBA" id="ARBA00023136"/>
    </source>
</evidence>
<dbReference type="Proteomes" id="UP000002453">
    <property type="component" value="Chromosome"/>
</dbReference>
<evidence type="ECO:0000313" key="8">
    <source>
        <dbReference type="Proteomes" id="UP000002453"/>
    </source>
</evidence>
<reference evidence="7 8" key="1">
    <citation type="journal article" date="2009" name="J. Bacteriol.">
        <title>The genome of Thermosipho africanus TCF52B: lateral genetic connections to the Firmicutes and Archaea.</title>
        <authorList>
            <person name="Nesboe C.L."/>
            <person name="Bapteste E."/>
            <person name="Curtis B."/>
            <person name="Dahle H."/>
            <person name="Lopez P."/>
            <person name="Macleod D."/>
            <person name="Dlutek M."/>
            <person name="Bowman S."/>
            <person name="Zhaxybayeva O."/>
            <person name="Birkeland N.-K."/>
            <person name="Doolittle W.F."/>
        </authorList>
    </citation>
    <scope>NUCLEOTIDE SEQUENCE [LARGE SCALE GENOMIC DNA]</scope>
    <source>
        <strain evidence="7 8">TCF52B</strain>
    </source>
</reference>
<organism evidence="7 8">
    <name type="scientific">Thermosipho africanus (strain TCF52B)</name>
    <dbReference type="NCBI Taxonomy" id="484019"/>
    <lineage>
        <taxon>Bacteria</taxon>
        <taxon>Thermotogati</taxon>
        <taxon>Thermotogota</taxon>
        <taxon>Thermotogae</taxon>
        <taxon>Thermotogales</taxon>
        <taxon>Fervidobacteriaceae</taxon>
        <taxon>Thermosipho</taxon>
    </lineage>
</organism>
<dbReference type="SUPFAM" id="SSF90123">
    <property type="entry name" value="ABC transporter transmembrane region"/>
    <property type="match status" value="1"/>
</dbReference>
<evidence type="ECO:0000256" key="2">
    <source>
        <dbReference type="ARBA" id="ARBA00022692"/>
    </source>
</evidence>
<dbReference type="Gene3D" id="1.20.1560.10">
    <property type="entry name" value="ABC transporter type 1, transmembrane domain"/>
    <property type="match status" value="1"/>
</dbReference>
<keyword evidence="3 5" id="KW-1133">Transmembrane helix</keyword>
<feature type="transmembrane region" description="Helical" evidence="5">
    <location>
        <begin position="158"/>
        <end position="176"/>
    </location>
</feature>
<protein>
    <recommendedName>
        <fullName evidence="6">ABC transmembrane type-1 domain-containing protein</fullName>
    </recommendedName>
</protein>
<dbReference type="EMBL" id="CP001185">
    <property type="protein sequence ID" value="ACJ76279.1"/>
    <property type="molecule type" value="Genomic_DNA"/>
</dbReference>
<dbReference type="RefSeq" id="WP_012580460.1">
    <property type="nucleotide sequence ID" value="NC_011653.1"/>
</dbReference>
<dbReference type="eggNOG" id="COG1132">
    <property type="taxonomic scope" value="Bacteria"/>
</dbReference>
<evidence type="ECO:0000256" key="5">
    <source>
        <dbReference type="SAM" id="Phobius"/>
    </source>
</evidence>
<accession>B7IE52</accession>
<dbReference type="KEGG" id="taf:THA_1848"/>
<keyword evidence="2 5" id="KW-0812">Transmembrane</keyword>
<dbReference type="OrthoDB" id="46069at2"/>
<proteinExistence type="predicted"/>
<dbReference type="GO" id="GO:0140359">
    <property type="term" value="F:ABC-type transporter activity"/>
    <property type="evidence" value="ECO:0007669"/>
    <property type="project" value="InterPro"/>
</dbReference>
<keyword evidence="4 5" id="KW-0472">Membrane</keyword>
<gene>
    <name evidence="7" type="ordered locus">THA_1848</name>
</gene>
<dbReference type="GO" id="GO:0005524">
    <property type="term" value="F:ATP binding"/>
    <property type="evidence" value="ECO:0007669"/>
    <property type="project" value="InterPro"/>
</dbReference>
<sequence>MKQFYKYFFTYHKLLSKKLMFKKLFIDICYILSSILSIILPIFLGKIVDSFLNLNFSYPFFVFILLYVLYFIFSEISSFFRITFYLVDGPKYLFEKAIFTVLKKSDLEVNPKKEMDRIFSFEHVFEFFYGSFAIFVFILPFLVLFSSLMIFINSWKVGLLMIFNFFLLLFSSNKKVDAESKISEKMNESEYNVTNTLSDLYSGYEEIRNYNSLFFSLKWLKDGYNSLVKAYDLFGKSELKFGLSYELFSAVIIPIVIIFISFEVFKGNLTPGIAIMILRYVENVKNYSEVYINDSDYIAWAASRAKDAYDNYLREV</sequence>
<evidence type="ECO:0000256" key="3">
    <source>
        <dbReference type="ARBA" id="ARBA00022989"/>
    </source>
</evidence>
<name>B7IE52_THEAB</name>
<evidence type="ECO:0000256" key="1">
    <source>
        <dbReference type="ARBA" id="ARBA00004651"/>
    </source>
</evidence>
<dbReference type="PROSITE" id="PS50929">
    <property type="entry name" value="ABC_TM1F"/>
    <property type="match status" value="1"/>
</dbReference>
<feature type="transmembrane region" description="Helical" evidence="5">
    <location>
        <begin position="24"/>
        <end position="44"/>
    </location>
</feature>
<keyword evidence="8" id="KW-1185">Reference proteome</keyword>
<dbReference type="InterPro" id="IPR036640">
    <property type="entry name" value="ABC1_TM_sf"/>
</dbReference>
<feature type="transmembrane region" description="Helical" evidence="5">
    <location>
        <begin position="127"/>
        <end position="152"/>
    </location>
</feature>
<dbReference type="AlphaFoldDB" id="B7IE52"/>
<feature type="transmembrane region" description="Helical" evidence="5">
    <location>
        <begin position="56"/>
        <end position="73"/>
    </location>
</feature>
<feature type="domain" description="ABC transmembrane type-1" evidence="6">
    <location>
        <begin position="28"/>
        <end position="281"/>
    </location>
</feature>
<dbReference type="GO" id="GO:0005886">
    <property type="term" value="C:plasma membrane"/>
    <property type="evidence" value="ECO:0007669"/>
    <property type="project" value="UniProtKB-SubCell"/>
</dbReference>